<keyword evidence="2" id="KW-0472">Membrane</keyword>
<sequence>MCTNGADGEPRGPHDPGSHVMDAFAIRPTRAHRRMALYRLAQAHRRGAIDADEFKLRRQLVRRAETLADLQALLEDFATDYEQGHDHWRYGRWRRPVREGHELEIQRYIGIAIVVVAIIALIALVYGIAAVADRVD</sequence>
<keyword evidence="2" id="KW-1133">Transmembrane helix</keyword>
<feature type="domain" description="DUF1707" evidence="3">
    <location>
        <begin position="27"/>
        <end position="76"/>
    </location>
</feature>
<dbReference type="AlphaFoldDB" id="A0A426V5S1"/>
<evidence type="ECO:0000259" key="3">
    <source>
        <dbReference type="Pfam" id="PF08044"/>
    </source>
</evidence>
<dbReference type="InterPro" id="IPR012551">
    <property type="entry name" value="DUF1707_SHOCT-like"/>
</dbReference>
<dbReference type="Pfam" id="PF08044">
    <property type="entry name" value="DUF1707"/>
    <property type="match status" value="1"/>
</dbReference>
<evidence type="ECO:0000256" key="1">
    <source>
        <dbReference type="SAM" id="MobiDB-lite"/>
    </source>
</evidence>
<comment type="caution">
    <text evidence="4">The sequence shown here is derived from an EMBL/GenBank/DDBJ whole genome shotgun (WGS) entry which is preliminary data.</text>
</comment>
<accession>A0A426V5S1</accession>
<feature type="transmembrane region" description="Helical" evidence="2">
    <location>
        <begin position="108"/>
        <end position="132"/>
    </location>
</feature>
<feature type="region of interest" description="Disordered" evidence="1">
    <location>
        <begin position="1"/>
        <end position="20"/>
    </location>
</feature>
<feature type="compositionally biased region" description="Basic and acidic residues" evidence="1">
    <location>
        <begin position="8"/>
        <end position="17"/>
    </location>
</feature>
<gene>
    <name evidence="4" type="ORF">EIW28_05380</name>
</gene>
<keyword evidence="2" id="KW-0812">Transmembrane</keyword>
<keyword evidence="5" id="KW-1185">Reference proteome</keyword>
<dbReference type="Proteomes" id="UP000277256">
    <property type="component" value="Unassembled WGS sequence"/>
</dbReference>
<protein>
    <submittedName>
        <fullName evidence="4">DUF1707 domain-containing protein</fullName>
    </submittedName>
</protein>
<organism evidence="4 5">
    <name type="scientific">Glycomyces terrestris</name>
    <dbReference type="NCBI Taxonomy" id="2493553"/>
    <lineage>
        <taxon>Bacteria</taxon>
        <taxon>Bacillati</taxon>
        <taxon>Actinomycetota</taxon>
        <taxon>Actinomycetes</taxon>
        <taxon>Glycomycetales</taxon>
        <taxon>Glycomycetaceae</taxon>
        <taxon>Glycomyces</taxon>
    </lineage>
</organism>
<reference evidence="4 5" key="1">
    <citation type="submission" date="2018-12" db="EMBL/GenBank/DDBJ databases">
        <title>Glycomyces sp. YIM 121974 draft genome.</title>
        <authorList>
            <person name="Li Q."/>
        </authorList>
    </citation>
    <scope>NUCLEOTIDE SEQUENCE [LARGE SCALE GENOMIC DNA]</scope>
    <source>
        <strain evidence="4 5">YIM 121974</strain>
    </source>
</reference>
<name>A0A426V5S1_9ACTN</name>
<dbReference type="EMBL" id="RSEB01000001">
    <property type="protein sequence ID" value="RRS02158.1"/>
    <property type="molecule type" value="Genomic_DNA"/>
</dbReference>
<evidence type="ECO:0000313" key="4">
    <source>
        <dbReference type="EMBL" id="RRS02158.1"/>
    </source>
</evidence>
<proteinExistence type="predicted"/>
<evidence type="ECO:0000313" key="5">
    <source>
        <dbReference type="Proteomes" id="UP000277256"/>
    </source>
</evidence>
<evidence type="ECO:0000256" key="2">
    <source>
        <dbReference type="SAM" id="Phobius"/>
    </source>
</evidence>